<feature type="transmembrane region" description="Helical" evidence="1">
    <location>
        <begin position="201"/>
        <end position="222"/>
    </location>
</feature>
<keyword evidence="1" id="KW-0812">Transmembrane</keyword>
<evidence type="ECO:0000259" key="2">
    <source>
        <dbReference type="Pfam" id="PF03413"/>
    </source>
</evidence>
<dbReference type="InterPro" id="IPR005625">
    <property type="entry name" value="PepSY-ass_TM"/>
</dbReference>
<gene>
    <name evidence="3" type="ORF">ABOZ73_17680</name>
</gene>
<dbReference type="RefSeq" id="WP_369059413.1">
    <property type="nucleotide sequence ID" value="NZ_CP158375.1"/>
</dbReference>
<feature type="transmembrane region" description="Helical" evidence="1">
    <location>
        <begin position="12"/>
        <end position="38"/>
    </location>
</feature>
<name>A0AB39KRT9_9CAUL</name>
<dbReference type="EMBL" id="CP158375">
    <property type="protein sequence ID" value="XDO96572.1"/>
    <property type="molecule type" value="Genomic_DNA"/>
</dbReference>
<evidence type="ECO:0000256" key="1">
    <source>
        <dbReference type="SAM" id="Phobius"/>
    </source>
</evidence>
<feature type="domain" description="PepSY" evidence="2">
    <location>
        <begin position="253"/>
        <end position="315"/>
    </location>
</feature>
<reference evidence="3" key="1">
    <citation type="submission" date="2024-06" db="EMBL/GenBank/DDBJ databases">
        <title>Caulobacter inopinatus, sp. nov.</title>
        <authorList>
            <person name="Donachie S.P."/>
        </authorList>
    </citation>
    <scope>NUCLEOTIDE SEQUENCE</scope>
    <source>
        <strain evidence="3">73W</strain>
    </source>
</reference>
<dbReference type="Pfam" id="PF03929">
    <property type="entry name" value="PepSY_TM"/>
    <property type="match status" value="1"/>
</dbReference>
<dbReference type="AlphaFoldDB" id="A0AB39KRT9"/>
<proteinExistence type="predicted"/>
<feature type="transmembrane region" description="Helical" evidence="1">
    <location>
        <begin position="145"/>
        <end position="174"/>
    </location>
</feature>
<dbReference type="PANTHER" id="PTHR34219:SF3">
    <property type="entry name" value="BLL7967 PROTEIN"/>
    <property type="match status" value="1"/>
</dbReference>
<accession>A0AB39KRT9</accession>
<organism evidence="3">
    <name type="scientific">Caulobacter sp. 73W</name>
    <dbReference type="NCBI Taxonomy" id="3161137"/>
    <lineage>
        <taxon>Bacteria</taxon>
        <taxon>Pseudomonadati</taxon>
        <taxon>Pseudomonadota</taxon>
        <taxon>Alphaproteobacteria</taxon>
        <taxon>Caulobacterales</taxon>
        <taxon>Caulobacteraceae</taxon>
        <taxon>Caulobacter</taxon>
    </lineage>
</organism>
<protein>
    <submittedName>
        <fullName evidence="3">PepSY-associated TM helix domain-containing protein</fullName>
    </submittedName>
</protein>
<sequence length="378" mass="41192">MNQKVRSILRQVHLWLGLILGLPFVVIAFTGSLLVFYIEIDSLLHPGIRGQTDQSAPGWSSPVWDEALRTVQAKWPGETGKWSFEVTGKPGAIPARYYPPSEGHDHHTGPDPLMVWISPDGRQVLREAVWGDYLMTFFYDVHRNLLAGAVGNIVVGWLGVATLFLLLTGLVVWWPRGSWRKAIAYKPRASPIRRLYDLHKLIGLGSLFLLLILSGTGALLGLPAEKNWLLDRIIAPVVPVPSPASTTASGTQVPVSRALAAAHAALPDARLAWVDVPGPGDGVFRVRAQVPGDPTHRFPYSFVFVDQYSGTVLAVHDARNGTASTTVSNWLRPLHDASVGGLATRILGVIVGFAPLALFTTGILRWRRRGDRASSRGA</sequence>
<keyword evidence="1" id="KW-0472">Membrane</keyword>
<keyword evidence="1" id="KW-1133">Transmembrane helix</keyword>
<dbReference type="InterPro" id="IPR025711">
    <property type="entry name" value="PepSY"/>
</dbReference>
<feature type="transmembrane region" description="Helical" evidence="1">
    <location>
        <begin position="342"/>
        <end position="366"/>
    </location>
</feature>
<evidence type="ECO:0000313" key="3">
    <source>
        <dbReference type="EMBL" id="XDO96572.1"/>
    </source>
</evidence>
<dbReference type="Pfam" id="PF03413">
    <property type="entry name" value="PepSY"/>
    <property type="match status" value="1"/>
</dbReference>
<dbReference type="PANTHER" id="PTHR34219">
    <property type="entry name" value="IRON-REGULATED INNER MEMBRANE PROTEIN-RELATED"/>
    <property type="match status" value="1"/>
</dbReference>